<evidence type="ECO:0000256" key="6">
    <source>
        <dbReference type="ARBA" id="ARBA00023295"/>
    </source>
</evidence>
<proteinExistence type="inferred from homology"/>
<gene>
    <name evidence="9" type="ORF">Lalb_Chr01g0017441</name>
</gene>
<keyword evidence="3" id="KW-0134">Cell wall</keyword>
<evidence type="ECO:0000313" key="10">
    <source>
        <dbReference type="Proteomes" id="UP000447434"/>
    </source>
</evidence>
<evidence type="ECO:0000256" key="3">
    <source>
        <dbReference type="ARBA" id="ARBA00022512"/>
    </source>
</evidence>
<dbReference type="PANTHER" id="PTHR31375">
    <property type="match status" value="1"/>
</dbReference>
<dbReference type="InterPro" id="IPR011050">
    <property type="entry name" value="Pectin_lyase_fold/virulence"/>
</dbReference>
<evidence type="ECO:0000256" key="1">
    <source>
        <dbReference type="ARBA" id="ARBA00004191"/>
    </source>
</evidence>
<dbReference type="InterPro" id="IPR012334">
    <property type="entry name" value="Pectin_lyas_fold"/>
</dbReference>
<dbReference type="Gene3D" id="2.160.20.10">
    <property type="entry name" value="Single-stranded right-handed beta-helix, Pectin lyase-like"/>
    <property type="match status" value="1"/>
</dbReference>
<evidence type="ECO:0000256" key="7">
    <source>
        <dbReference type="ARBA" id="ARBA00023316"/>
    </source>
</evidence>
<evidence type="ECO:0000256" key="8">
    <source>
        <dbReference type="RuleBase" id="RU361169"/>
    </source>
</evidence>
<dbReference type="SUPFAM" id="SSF51126">
    <property type="entry name" value="Pectin lyase-like"/>
    <property type="match status" value="1"/>
</dbReference>
<dbReference type="GO" id="GO:0005975">
    <property type="term" value="P:carbohydrate metabolic process"/>
    <property type="evidence" value="ECO:0007669"/>
    <property type="project" value="InterPro"/>
</dbReference>
<dbReference type="AlphaFoldDB" id="A0A6A4R6Z0"/>
<keyword evidence="6 8" id="KW-0326">Glycosidase</keyword>
<dbReference type="Pfam" id="PF00295">
    <property type="entry name" value="Glyco_hydro_28"/>
    <property type="match status" value="1"/>
</dbReference>
<dbReference type="EMBL" id="WOCE01000001">
    <property type="protein sequence ID" value="KAE9621691.1"/>
    <property type="molecule type" value="Genomic_DNA"/>
</dbReference>
<dbReference type="InterPro" id="IPR000743">
    <property type="entry name" value="Glyco_hydro_28"/>
</dbReference>
<keyword evidence="7" id="KW-0961">Cell wall biogenesis/degradation</keyword>
<keyword evidence="5 8" id="KW-0378">Hydrolase</keyword>
<dbReference type="GO" id="GO:0071555">
    <property type="term" value="P:cell wall organization"/>
    <property type="evidence" value="ECO:0007669"/>
    <property type="project" value="UniProtKB-KW"/>
</dbReference>
<comment type="caution">
    <text evidence="9">The sequence shown here is derived from an EMBL/GenBank/DDBJ whole genome shotgun (WGS) entry which is preliminary data.</text>
</comment>
<dbReference type="GO" id="GO:0004650">
    <property type="term" value="F:polygalacturonase activity"/>
    <property type="evidence" value="ECO:0007669"/>
    <property type="project" value="InterPro"/>
</dbReference>
<comment type="subcellular location">
    <subcellularLocation>
        <location evidence="1">Secreted</location>
        <location evidence="1">Cell wall</location>
    </subcellularLocation>
</comment>
<name>A0A6A4R6Z0_LUPAL</name>
<accession>A0A6A4R6Z0</accession>
<evidence type="ECO:0000256" key="5">
    <source>
        <dbReference type="ARBA" id="ARBA00022801"/>
    </source>
</evidence>
<reference evidence="10" key="1">
    <citation type="journal article" date="2020" name="Nat. Commun.">
        <title>Genome sequence of the cluster root forming white lupin.</title>
        <authorList>
            <person name="Hufnagel B."/>
            <person name="Marques A."/>
            <person name="Soriano A."/>
            <person name="Marques L."/>
            <person name="Divol F."/>
            <person name="Doumas P."/>
            <person name="Sallet E."/>
            <person name="Mancinotti D."/>
            <person name="Carrere S."/>
            <person name="Marande W."/>
            <person name="Arribat S."/>
            <person name="Keller J."/>
            <person name="Huneau C."/>
            <person name="Blein T."/>
            <person name="Aime D."/>
            <person name="Laguerre M."/>
            <person name="Taylor J."/>
            <person name="Schubert V."/>
            <person name="Nelson M."/>
            <person name="Geu-Flores F."/>
            <person name="Crespi M."/>
            <person name="Gallardo-Guerrero K."/>
            <person name="Delaux P.-M."/>
            <person name="Salse J."/>
            <person name="Berges H."/>
            <person name="Guyot R."/>
            <person name="Gouzy J."/>
            <person name="Peret B."/>
        </authorList>
    </citation>
    <scope>NUCLEOTIDE SEQUENCE [LARGE SCALE GENOMIC DNA]</scope>
    <source>
        <strain evidence="10">cv. Amiga</strain>
    </source>
</reference>
<sequence>MLRTLLIIICNDYHSIGSLGARGAKEFVTGIKVNGAKLSGTKNGVRIKTWQGGSGMASNIEFRNIEMENVTNPIIIDQNYCDKKESCQKQKSAVQIKNVLYQNISGTSASDVAVNFDCSESFPCKGIIMQNIDLQGEGGKYVEASCNNVQFSYLEDVNPSCCS</sequence>
<evidence type="ECO:0000313" key="9">
    <source>
        <dbReference type="EMBL" id="KAE9621691.1"/>
    </source>
</evidence>
<evidence type="ECO:0000256" key="2">
    <source>
        <dbReference type="ARBA" id="ARBA00008834"/>
    </source>
</evidence>
<organism evidence="9 10">
    <name type="scientific">Lupinus albus</name>
    <name type="common">White lupine</name>
    <name type="synonym">Lupinus termis</name>
    <dbReference type="NCBI Taxonomy" id="3870"/>
    <lineage>
        <taxon>Eukaryota</taxon>
        <taxon>Viridiplantae</taxon>
        <taxon>Streptophyta</taxon>
        <taxon>Embryophyta</taxon>
        <taxon>Tracheophyta</taxon>
        <taxon>Spermatophyta</taxon>
        <taxon>Magnoliopsida</taxon>
        <taxon>eudicotyledons</taxon>
        <taxon>Gunneridae</taxon>
        <taxon>Pentapetalae</taxon>
        <taxon>rosids</taxon>
        <taxon>fabids</taxon>
        <taxon>Fabales</taxon>
        <taxon>Fabaceae</taxon>
        <taxon>Papilionoideae</taxon>
        <taxon>50 kb inversion clade</taxon>
        <taxon>genistoids sensu lato</taxon>
        <taxon>core genistoids</taxon>
        <taxon>Genisteae</taxon>
        <taxon>Lupinus</taxon>
    </lineage>
</organism>
<keyword evidence="10" id="KW-1185">Reference proteome</keyword>
<dbReference type="Proteomes" id="UP000447434">
    <property type="component" value="Chromosome 1"/>
</dbReference>
<protein>
    <submittedName>
        <fullName evidence="9">Putative polygalacturonase</fullName>
    </submittedName>
</protein>
<keyword evidence="4" id="KW-0964">Secreted</keyword>
<comment type="similarity">
    <text evidence="2 8">Belongs to the glycosyl hydrolase 28 family.</text>
</comment>
<dbReference type="OrthoDB" id="187139at2759"/>
<evidence type="ECO:0000256" key="4">
    <source>
        <dbReference type="ARBA" id="ARBA00022525"/>
    </source>
</evidence>